<accession>A0A5C6JWL9</accession>
<dbReference type="GO" id="GO:0003676">
    <property type="term" value="F:nucleic acid binding"/>
    <property type="evidence" value="ECO:0007669"/>
    <property type="project" value="InterPro"/>
</dbReference>
<feature type="region of interest" description="Disordered" evidence="1">
    <location>
        <begin position="143"/>
        <end position="174"/>
    </location>
</feature>
<dbReference type="GO" id="GO:0008270">
    <property type="term" value="F:zinc ion binding"/>
    <property type="evidence" value="ECO:0007669"/>
    <property type="project" value="InterPro"/>
</dbReference>
<keyword evidence="4" id="KW-1185">Reference proteome</keyword>
<feature type="domain" description="HNH nuclease" evidence="2">
    <location>
        <begin position="14"/>
        <end position="68"/>
    </location>
</feature>
<evidence type="ECO:0000256" key="1">
    <source>
        <dbReference type="SAM" id="MobiDB-lite"/>
    </source>
</evidence>
<sequence length="174" mass="19449">MPSRTRPKTAVRRLRKRQLAARDGWRCVYCRRRFRSPVEATLDHVVPYRLLRTWSVGALVLACRDCNHRKGDRLPLLLALLLAARYHPVHGRPAVFTDDRSAVHGGQSSVHEPGGMFTATPGAFTPPLTLATWRLLARLAHAQRSTPDHGRQPREHPTEHAADRPELTPTGGAA</sequence>
<dbReference type="SMART" id="SM00507">
    <property type="entry name" value="HNHc"/>
    <property type="match status" value="1"/>
</dbReference>
<evidence type="ECO:0000313" key="3">
    <source>
        <dbReference type="EMBL" id="TWV51465.1"/>
    </source>
</evidence>
<reference evidence="3" key="1">
    <citation type="journal article" date="2019" name="Microbiol. Resour. Announc.">
        <title>Draft Genomic Sequences of Streptomyces misionensis and Streptomyces albidoflavus, bacteria applied for phytopathogen biocontrol.</title>
        <authorList>
            <person name="Pylro V."/>
            <person name="Dias A."/>
            <person name="Andreote F."/>
            <person name="Varani A."/>
            <person name="Andreote C."/>
            <person name="Bernardo E."/>
            <person name="Martins T."/>
        </authorList>
    </citation>
    <scope>NUCLEOTIDE SEQUENCE [LARGE SCALE GENOMIC DNA]</scope>
    <source>
        <strain evidence="3">66</strain>
    </source>
</reference>
<feature type="compositionally biased region" description="Basic and acidic residues" evidence="1">
    <location>
        <begin position="146"/>
        <end position="166"/>
    </location>
</feature>
<keyword evidence="3" id="KW-0378">Hydrolase</keyword>
<dbReference type="Proteomes" id="UP000320481">
    <property type="component" value="Unassembled WGS sequence"/>
</dbReference>
<dbReference type="AlphaFoldDB" id="A0A5C6JWL9"/>
<organism evidence="3 4">
    <name type="scientific">Streptomyces misionensis</name>
    <dbReference type="NCBI Taxonomy" id="67331"/>
    <lineage>
        <taxon>Bacteria</taxon>
        <taxon>Bacillati</taxon>
        <taxon>Actinomycetota</taxon>
        <taxon>Actinomycetes</taxon>
        <taxon>Kitasatosporales</taxon>
        <taxon>Streptomycetaceae</taxon>
        <taxon>Streptomyces</taxon>
    </lineage>
</organism>
<dbReference type="Pfam" id="PF01844">
    <property type="entry name" value="HNH"/>
    <property type="match status" value="1"/>
</dbReference>
<dbReference type="Gene3D" id="1.10.30.50">
    <property type="match status" value="1"/>
</dbReference>
<gene>
    <name evidence="3" type="ORF">FRZ03_12075</name>
</gene>
<evidence type="ECO:0000313" key="4">
    <source>
        <dbReference type="Proteomes" id="UP000320481"/>
    </source>
</evidence>
<protein>
    <submittedName>
        <fullName evidence="3">HNH endonuclease</fullName>
    </submittedName>
</protein>
<keyword evidence="3" id="KW-0255">Endonuclease</keyword>
<dbReference type="InterPro" id="IPR003615">
    <property type="entry name" value="HNH_nuc"/>
</dbReference>
<name>A0A5C6JWL9_9ACTN</name>
<dbReference type="PANTHER" id="PTHR33877:SF2">
    <property type="entry name" value="OS07G0170200 PROTEIN"/>
    <property type="match status" value="1"/>
</dbReference>
<keyword evidence="3" id="KW-0540">Nuclease</keyword>
<comment type="caution">
    <text evidence="3">The sequence shown here is derived from an EMBL/GenBank/DDBJ whole genome shotgun (WGS) entry which is preliminary data.</text>
</comment>
<evidence type="ECO:0000259" key="2">
    <source>
        <dbReference type="SMART" id="SM00507"/>
    </source>
</evidence>
<dbReference type="PANTHER" id="PTHR33877">
    <property type="entry name" value="SLL1193 PROTEIN"/>
    <property type="match status" value="1"/>
</dbReference>
<dbReference type="InterPro" id="IPR052892">
    <property type="entry name" value="NA-targeting_endonuclease"/>
</dbReference>
<dbReference type="GO" id="GO:0004519">
    <property type="term" value="F:endonuclease activity"/>
    <property type="evidence" value="ECO:0007669"/>
    <property type="project" value="UniProtKB-KW"/>
</dbReference>
<dbReference type="EMBL" id="VOGW01000064">
    <property type="protein sequence ID" value="TWV51465.1"/>
    <property type="molecule type" value="Genomic_DNA"/>
</dbReference>
<dbReference type="CDD" id="cd00085">
    <property type="entry name" value="HNHc"/>
    <property type="match status" value="1"/>
</dbReference>
<dbReference type="RefSeq" id="WP_146465131.1">
    <property type="nucleotide sequence ID" value="NZ_VOGW01000064.1"/>
</dbReference>
<proteinExistence type="predicted"/>
<dbReference type="InterPro" id="IPR002711">
    <property type="entry name" value="HNH"/>
</dbReference>